<keyword evidence="1" id="KW-0812">Transmembrane</keyword>
<evidence type="ECO:0000256" key="1">
    <source>
        <dbReference type="SAM" id="Phobius"/>
    </source>
</evidence>
<evidence type="ECO:0008006" key="4">
    <source>
        <dbReference type="Google" id="ProtNLM"/>
    </source>
</evidence>
<comment type="caution">
    <text evidence="2">The sequence shown here is derived from an EMBL/GenBank/DDBJ whole genome shotgun (WGS) entry which is preliminary data.</text>
</comment>
<dbReference type="Proteomes" id="UP000676776">
    <property type="component" value="Unassembled WGS sequence"/>
</dbReference>
<dbReference type="RefSeq" id="WP_208155344.1">
    <property type="nucleotide sequence ID" value="NZ_JAGEVF010000016.1"/>
</dbReference>
<name>A0ABS3T7W5_9FLAO</name>
<protein>
    <recommendedName>
        <fullName evidence="4">DUF4181 domain-containing protein</fullName>
    </recommendedName>
</protein>
<dbReference type="EMBL" id="JAGEVF010000016">
    <property type="protein sequence ID" value="MBO3117986.1"/>
    <property type="molecule type" value="Genomic_DNA"/>
</dbReference>
<sequence length="112" mass="12888">MTFTIVFLTVITTFILFKIKTISERQQLNSKVEKRLFISGILLVLFIITNATLPYPESLYWFIVLGVLTVIGVLSFDVVKKELHRFKLLSLKDRVTNVAFYGLLITVTTLFI</sequence>
<feature type="transmembrane region" description="Helical" evidence="1">
    <location>
        <begin position="35"/>
        <end position="53"/>
    </location>
</feature>
<proteinExistence type="predicted"/>
<reference evidence="2 3" key="1">
    <citation type="submission" date="2021-03" db="EMBL/GenBank/DDBJ databases">
        <title>Winogradskyella sp. nov., isolated from costal sediment.</title>
        <authorList>
            <person name="Gao C."/>
        </authorList>
    </citation>
    <scope>NUCLEOTIDE SEQUENCE [LARGE SCALE GENOMIC DNA]</scope>
    <source>
        <strain evidence="2 3">DF17</strain>
    </source>
</reference>
<evidence type="ECO:0000313" key="3">
    <source>
        <dbReference type="Proteomes" id="UP000676776"/>
    </source>
</evidence>
<organism evidence="2 3">
    <name type="scientific">Winogradskyella pelagia</name>
    <dbReference type="NCBI Taxonomy" id="2819984"/>
    <lineage>
        <taxon>Bacteria</taxon>
        <taxon>Pseudomonadati</taxon>
        <taxon>Bacteroidota</taxon>
        <taxon>Flavobacteriia</taxon>
        <taxon>Flavobacteriales</taxon>
        <taxon>Flavobacteriaceae</taxon>
        <taxon>Winogradskyella</taxon>
    </lineage>
</organism>
<keyword evidence="1" id="KW-0472">Membrane</keyword>
<gene>
    <name evidence="2" type="ORF">J4050_14610</name>
</gene>
<evidence type="ECO:0000313" key="2">
    <source>
        <dbReference type="EMBL" id="MBO3117986.1"/>
    </source>
</evidence>
<accession>A0ABS3T7W5</accession>
<keyword evidence="3" id="KW-1185">Reference proteome</keyword>
<feature type="transmembrane region" description="Helical" evidence="1">
    <location>
        <begin position="59"/>
        <end position="79"/>
    </location>
</feature>
<feature type="transmembrane region" description="Helical" evidence="1">
    <location>
        <begin position="6"/>
        <end position="23"/>
    </location>
</feature>
<keyword evidence="1" id="KW-1133">Transmembrane helix</keyword>